<dbReference type="Proteomes" id="UP000007110">
    <property type="component" value="Unassembled WGS sequence"/>
</dbReference>
<dbReference type="CDD" id="cd21750">
    <property type="entry name" value="ZnB-Zn_SUZ12"/>
    <property type="match status" value="1"/>
</dbReference>
<evidence type="ECO:0000256" key="4">
    <source>
        <dbReference type="ARBA" id="ARBA00022833"/>
    </source>
</evidence>
<dbReference type="GeneID" id="583056"/>
<dbReference type="OMA" id="VSQCAVN"/>
<dbReference type="OrthoDB" id="166746at2759"/>
<evidence type="ECO:0000259" key="10">
    <source>
        <dbReference type="Pfam" id="PF23320"/>
    </source>
</evidence>
<evidence type="ECO:0008006" key="13">
    <source>
        <dbReference type="Google" id="ProtNLM"/>
    </source>
</evidence>
<organism evidence="11 12">
    <name type="scientific">Strongylocentrotus purpuratus</name>
    <name type="common">Purple sea urchin</name>
    <dbReference type="NCBI Taxonomy" id="7668"/>
    <lineage>
        <taxon>Eukaryota</taxon>
        <taxon>Metazoa</taxon>
        <taxon>Echinodermata</taxon>
        <taxon>Eleutherozoa</taxon>
        <taxon>Echinozoa</taxon>
        <taxon>Echinoidea</taxon>
        <taxon>Euechinoidea</taxon>
        <taxon>Echinacea</taxon>
        <taxon>Camarodonta</taxon>
        <taxon>Echinidea</taxon>
        <taxon>Strongylocentrotidae</taxon>
        <taxon>Strongylocentrotus</taxon>
    </lineage>
</organism>
<feature type="region of interest" description="Disordered" evidence="8">
    <location>
        <begin position="318"/>
        <end position="406"/>
    </location>
</feature>
<feature type="compositionally biased region" description="Polar residues" evidence="8">
    <location>
        <begin position="340"/>
        <end position="360"/>
    </location>
</feature>
<evidence type="ECO:0000259" key="9">
    <source>
        <dbReference type="Pfam" id="PF09733"/>
    </source>
</evidence>
<sequence>MAPHKHSRASPRKPKLEQLKADHELFLQAFEKPTQIYRFLAARHKISPVFLRRSLTYMLKKKPSKKSFSVDSLLEMKENKMKAGNKQVASHSGKYLKLTFNHLSWKGETSHMEDSKATVELILLKVCHKRRKDICLPIMKVSLGQCEIPVNPTAATIISSSSESQELTIPSSYFSHSNGHTVRSYRLLIQVSYPTVQGLTNGSLCNGDVDSDSDGQQAKRRKVMTRLKDKDTTTSPPQASQLHEDDYTASFSSELVVVDKQNRCQLLDGSYELTLQEQVHTKIKYQTASWEALSDGKPIDPFEVPDLSPRLNFNLSWNTTTAEGDSPVENPSRSPERSTRSATNPTSSPDHSNRTTTTNAPDAAKHSALINGQEPVLDKSPARRIHPSSSNTGSPSRSPASKPLDPDTVEHVFYQFLYNNNTRQQTEARDNLRCPWCALNCQRLYSLLKHLSTCHSRFNFTYVPHHKNARIDVAINEHYDGSYSGNPQNLITSHMGYAFQRNGPCRRTPVTQVIVMKPLRQKESLQEFQEGEKADYLTQRPYISGHNRTYFRTHSLQPIRPQEMDEDSEDEIDPDWIKERTRMMIDEFTDVNEGEKELMKLWNNHCMKHNFIADSQIPWACSMFLEVHGEDILRENLTSNFLLHLINLYDFSLLHPQLIPRFMHQLLKSGQQRDVTKGDVSQEEEERISNQGDEMMTEDGDIGPPILYPQEELAVQRDEVTMAINGGGGEGEMSTDGTIEESPSSNRSLDEKPELEMATAEIPCDSSPKLEKTIDEEDTMI</sequence>
<proteinExistence type="inferred from homology"/>
<dbReference type="RefSeq" id="XP_030840748.1">
    <property type="nucleotide sequence ID" value="XM_030984888.1"/>
</dbReference>
<evidence type="ECO:0000256" key="6">
    <source>
        <dbReference type="ARBA" id="ARBA00023015"/>
    </source>
</evidence>
<reference evidence="11" key="2">
    <citation type="submission" date="2021-01" db="UniProtKB">
        <authorList>
            <consortium name="EnsemblMetazoa"/>
        </authorList>
    </citation>
    <scope>IDENTIFICATION</scope>
</reference>
<accession>A0A7M7NTG7</accession>
<dbReference type="GO" id="GO:0006325">
    <property type="term" value="P:chromatin organization"/>
    <property type="evidence" value="ECO:0007669"/>
    <property type="project" value="UniProtKB-KW"/>
</dbReference>
<dbReference type="PANTHER" id="PTHR22597">
    <property type="entry name" value="POLYCOMB GROUP PROTEIN"/>
    <property type="match status" value="1"/>
</dbReference>
<dbReference type="InterPro" id="IPR057540">
    <property type="entry name" value="Znf_SUZ12"/>
</dbReference>
<feature type="compositionally biased region" description="Polar residues" evidence="8">
    <location>
        <begin position="735"/>
        <end position="747"/>
    </location>
</feature>
<keyword evidence="6" id="KW-0805">Transcription regulation</keyword>
<dbReference type="EnsemblMetazoa" id="XM_030984888">
    <property type="protein sequence ID" value="XP_030840748"/>
    <property type="gene ID" value="LOC583056"/>
</dbReference>
<keyword evidence="7" id="KW-0804">Transcription</keyword>
<dbReference type="CTD" id="23512"/>
<dbReference type="PANTHER" id="PTHR22597:SF0">
    <property type="entry name" value="POLYCOMB PROTEIN SUZ12"/>
    <property type="match status" value="1"/>
</dbReference>
<comment type="similarity">
    <text evidence="1">Belongs to the VEFS (VRN2-EMF2-FIS2-SU(Z)12) family.</text>
</comment>
<name>A0A7M7NTG7_STRPU</name>
<dbReference type="Pfam" id="PF23320">
    <property type="entry name" value="Zn_SUZ12"/>
    <property type="match status" value="1"/>
</dbReference>
<keyword evidence="12" id="KW-1185">Reference proteome</keyword>
<dbReference type="AlphaFoldDB" id="A0A7M7NTG7"/>
<evidence type="ECO:0000313" key="12">
    <source>
        <dbReference type="Proteomes" id="UP000007110"/>
    </source>
</evidence>
<protein>
    <recommendedName>
        <fullName evidence="13">Polycomb protein VEFS-Box domain-containing protein</fullName>
    </recommendedName>
</protein>
<dbReference type="GO" id="GO:0005634">
    <property type="term" value="C:nucleus"/>
    <property type="evidence" value="ECO:0000318"/>
    <property type="project" value="GO_Central"/>
</dbReference>
<reference evidence="12" key="1">
    <citation type="submission" date="2015-02" db="EMBL/GenBank/DDBJ databases">
        <title>Genome sequencing for Strongylocentrotus purpuratus.</title>
        <authorList>
            <person name="Murali S."/>
            <person name="Liu Y."/>
            <person name="Vee V."/>
            <person name="English A."/>
            <person name="Wang M."/>
            <person name="Skinner E."/>
            <person name="Han Y."/>
            <person name="Muzny D.M."/>
            <person name="Worley K.C."/>
            <person name="Gibbs R.A."/>
        </authorList>
    </citation>
    <scope>NUCLEOTIDE SEQUENCE</scope>
</reference>
<evidence type="ECO:0000256" key="3">
    <source>
        <dbReference type="ARBA" id="ARBA00022771"/>
    </source>
</evidence>
<evidence type="ECO:0000256" key="7">
    <source>
        <dbReference type="ARBA" id="ARBA00023163"/>
    </source>
</evidence>
<dbReference type="GO" id="GO:0016586">
    <property type="term" value="C:RSC-type complex"/>
    <property type="evidence" value="ECO:0000318"/>
    <property type="project" value="GO_Central"/>
</dbReference>
<evidence type="ECO:0000256" key="5">
    <source>
        <dbReference type="ARBA" id="ARBA00022853"/>
    </source>
</evidence>
<dbReference type="KEGG" id="spu:583056"/>
<keyword evidence="2" id="KW-0479">Metal-binding</keyword>
<feature type="region of interest" description="Disordered" evidence="8">
    <location>
        <begin position="670"/>
        <end position="698"/>
    </location>
</feature>
<dbReference type="CDD" id="cd21551">
    <property type="entry name" value="VEFS-box_SUZ12"/>
    <property type="match status" value="1"/>
</dbReference>
<feature type="domain" description="Polycomb protein VEFS-Box" evidence="9">
    <location>
        <begin position="539"/>
        <end position="657"/>
    </location>
</feature>
<keyword evidence="4" id="KW-0862">Zinc</keyword>
<feature type="region of interest" description="Disordered" evidence="8">
    <location>
        <begin position="204"/>
        <end position="244"/>
    </location>
</feature>
<dbReference type="Pfam" id="PF09733">
    <property type="entry name" value="VEFS-Box"/>
    <property type="match status" value="1"/>
</dbReference>
<dbReference type="GO" id="GO:0008270">
    <property type="term" value="F:zinc ion binding"/>
    <property type="evidence" value="ECO:0007669"/>
    <property type="project" value="UniProtKB-KW"/>
</dbReference>
<feature type="compositionally biased region" description="Low complexity" evidence="8">
    <location>
        <begin position="387"/>
        <end position="401"/>
    </location>
</feature>
<evidence type="ECO:0000256" key="8">
    <source>
        <dbReference type="SAM" id="MobiDB-lite"/>
    </source>
</evidence>
<dbReference type="InParanoid" id="A0A7M7NTG7"/>
<evidence type="ECO:0000313" key="11">
    <source>
        <dbReference type="EnsemblMetazoa" id="XP_030840748"/>
    </source>
</evidence>
<dbReference type="GO" id="GO:0031490">
    <property type="term" value="F:chromatin DNA binding"/>
    <property type="evidence" value="ECO:0000318"/>
    <property type="project" value="GO_Central"/>
</dbReference>
<evidence type="ECO:0000256" key="2">
    <source>
        <dbReference type="ARBA" id="ARBA00022723"/>
    </source>
</evidence>
<dbReference type="CDD" id="cd21740">
    <property type="entry name" value="C2_II_SUZ12"/>
    <property type="match status" value="1"/>
</dbReference>
<feature type="region of interest" description="Disordered" evidence="8">
    <location>
        <begin position="725"/>
        <end position="781"/>
    </location>
</feature>
<keyword evidence="3" id="KW-0863">Zinc-finger</keyword>
<feature type="domain" description="Polycomb protein SUZ12-like zinc finger" evidence="10">
    <location>
        <begin position="410"/>
        <end position="477"/>
    </location>
</feature>
<keyword evidence="5" id="KW-0156">Chromatin regulator</keyword>
<dbReference type="FunCoup" id="A0A7M7NTG7">
    <property type="interactions" value="1652"/>
</dbReference>
<dbReference type="InterPro" id="IPR019135">
    <property type="entry name" value="Polycomb_protein_VEFS-Box"/>
</dbReference>
<dbReference type="GO" id="GO:0035098">
    <property type="term" value="C:ESC/E(Z) complex"/>
    <property type="evidence" value="ECO:0000318"/>
    <property type="project" value="GO_Central"/>
</dbReference>
<feature type="compositionally biased region" description="Polar residues" evidence="8">
    <location>
        <begin position="318"/>
        <end position="333"/>
    </location>
</feature>
<evidence type="ECO:0000256" key="1">
    <source>
        <dbReference type="ARBA" id="ARBA00007416"/>
    </source>
</evidence>